<gene>
    <name evidence="2" type="ORF">S03H2_33869</name>
</gene>
<feature type="transmembrane region" description="Helical" evidence="1">
    <location>
        <begin position="112"/>
        <end position="130"/>
    </location>
</feature>
<evidence type="ECO:0000256" key="1">
    <source>
        <dbReference type="SAM" id="Phobius"/>
    </source>
</evidence>
<comment type="caution">
    <text evidence="2">The sequence shown here is derived from an EMBL/GenBank/DDBJ whole genome shotgun (WGS) entry which is preliminary data.</text>
</comment>
<dbReference type="EMBL" id="BARU01020642">
    <property type="protein sequence ID" value="GAH51317.1"/>
    <property type="molecule type" value="Genomic_DNA"/>
</dbReference>
<accession>X1G233</accession>
<keyword evidence="1" id="KW-0812">Transmembrane</keyword>
<organism evidence="2">
    <name type="scientific">marine sediment metagenome</name>
    <dbReference type="NCBI Taxonomy" id="412755"/>
    <lineage>
        <taxon>unclassified sequences</taxon>
        <taxon>metagenomes</taxon>
        <taxon>ecological metagenomes</taxon>
    </lineage>
</organism>
<name>X1G233_9ZZZZ</name>
<feature type="non-terminal residue" evidence="2">
    <location>
        <position position="1"/>
    </location>
</feature>
<protein>
    <submittedName>
        <fullName evidence="2">Uncharacterized protein</fullName>
    </submittedName>
</protein>
<evidence type="ECO:0000313" key="2">
    <source>
        <dbReference type="EMBL" id="GAH51317.1"/>
    </source>
</evidence>
<reference evidence="2" key="1">
    <citation type="journal article" date="2014" name="Front. Microbiol.">
        <title>High frequency of phylogenetically diverse reductive dehalogenase-homologous genes in deep subseafloor sedimentary metagenomes.</title>
        <authorList>
            <person name="Kawai M."/>
            <person name="Futagami T."/>
            <person name="Toyoda A."/>
            <person name="Takaki Y."/>
            <person name="Nishi S."/>
            <person name="Hori S."/>
            <person name="Arai W."/>
            <person name="Tsubouchi T."/>
            <person name="Morono Y."/>
            <person name="Uchiyama I."/>
            <person name="Ito T."/>
            <person name="Fujiyama A."/>
            <person name="Inagaki F."/>
            <person name="Takami H."/>
        </authorList>
    </citation>
    <scope>NUCLEOTIDE SEQUENCE</scope>
    <source>
        <strain evidence="2">Expedition CK06-06</strain>
    </source>
</reference>
<sequence length="256" mass="28934">DGDSLPNDSRMYIVKNALYNMVSDPEIDIRWGFASFYQEKDSSASDTWYRVSDSFPDHSICNPDVWSFPGYRPDIWWHGATKDSAYEAFQMHVEMAEGAQAHINEILRERNAVLMFVLLFSFISAILVSAKPVDVLLKPAEYGKPSKAVPIGKNKPELPEVMPIPRKLIKVEGIENRIRSTVDRILAYDTGTYASSLGGLAQGFHLGVWFQSPAACTLLEIRYYFNAGGAVTYYATDPSDTIDFLNDYEEYKQKKT</sequence>
<proteinExistence type="predicted"/>
<dbReference type="AlphaFoldDB" id="X1G233"/>
<keyword evidence="1" id="KW-1133">Transmembrane helix</keyword>
<keyword evidence="1" id="KW-0472">Membrane</keyword>